<accession>A0AAJ7V444</accession>
<feature type="chain" id="PRO_5042578436" evidence="2">
    <location>
        <begin position="23"/>
        <end position="320"/>
    </location>
</feature>
<feature type="signal peptide" evidence="2">
    <location>
        <begin position="1"/>
        <end position="22"/>
    </location>
</feature>
<protein>
    <submittedName>
        <fullName evidence="4">Uncharacterized protein LOC108885551</fullName>
    </submittedName>
</protein>
<reference evidence="4" key="1">
    <citation type="submission" date="2025-08" db="UniProtKB">
        <authorList>
            <consortium name="RefSeq"/>
        </authorList>
    </citation>
    <scope>IDENTIFICATION</scope>
    <source>
        <tissue evidence="4">Brain</tissue>
    </source>
</reference>
<feature type="region of interest" description="Disordered" evidence="1">
    <location>
        <begin position="249"/>
        <end position="287"/>
    </location>
</feature>
<gene>
    <name evidence="4" type="primary">LOC108885551</name>
</gene>
<evidence type="ECO:0000313" key="3">
    <source>
        <dbReference type="Proteomes" id="UP000694890"/>
    </source>
</evidence>
<dbReference type="AlphaFoldDB" id="A0AAJ7V444"/>
<evidence type="ECO:0000256" key="1">
    <source>
        <dbReference type="SAM" id="MobiDB-lite"/>
    </source>
</evidence>
<name>A0AAJ7V444_LATCA</name>
<feature type="region of interest" description="Disordered" evidence="1">
    <location>
        <begin position="33"/>
        <end position="133"/>
    </location>
</feature>
<feature type="region of interest" description="Disordered" evidence="1">
    <location>
        <begin position="167"/>
        <end position="192"/>
    </location>
</feature>
<feature type="compositionally biased region" description="Low complexity" evidence="1">
    <location>
        <begin position="58"/>
        <end position="69"/>
    </location>
</feature>
<sequence>MVTARFFSGASLFALLIVDICCLPVKKGSSPSAPAAGVSAPAYQPAPQPEPSLSQPAVHVGSSSSSRPVVSRHHGSTVGYHAVAPPPPGAASQPGPHEVDWALAPPGVFSGEEQPAHAPVHSGTSGYVSPPYPPYPPQPMYEAGELSHYEENYEMGDYLRETEDQGYAAPAPPPPMPMSAEPSFTSPPRPGPGPGVGGGWGGYPYFDYRLLYGDYPPGTYTHFSSNFEQGADYWYDDHYIRYDPYDPAPVQEPQTFTAPQRSEEPKTPVKAPATGGLGSSPGSFRRPTLAKTLQPRQGWLLSGSSSMNWSLNPIKILSNT</sequence>
<dbReference type="KEGG" id="lcf:108885551"/>
<keyword evidence="2" id="KW-0732">Signal</keyword>
<dbReference type="GeneID" id="108885551"/>
<dbReference type="RefSeq" id="XP_018535457.1">
    <property type="nucleotide sequence ID" value="XM_018679941.2"/>
</dbReference>
<organism evidence="3 4">
    <name type="scientific">Lates calcarifer</name>
    <name type="common">Barramundi</name>
    <name type="synonym">Holocentrus calcarifer</name>
    <dbReference type="NCBI Taxonomy" id="8187"/>
    <lineage>
        <taxon>Eukaryota</taxon>
        <taxon>Metazoa</taxon>
        <taxon>Chordata</taxon>
        <taxon>Craniata</taxon>
        <taxon>Vertebrata</taxon>
        <taxon>Euteleostomi</taxon>
        <taxon>Actinopterygii</taxon>
        <taxon>Neopterygii</taxon>
        <taxon>Teleostei</taxon>
        <taxon>Neoteleostei</taxon>
        <taxon>Acanthomorphata</taxon>
        <taxon>Carangaria</taxon>
        <taxon>Carangaria incertae sedis</taxon>
        <taxon>Centropomidae</taxon>
        <taxon>Lates</taxon>
    </lineage>
</organism>
<proteinExistence type="predicted"/>
<evidence type="ECO:0000313" key="4">
    <source>
        <dbReference type="RefSeq" id="XP_018535457.1"/>
    </source>
</evidence>
<dbReference type="Proteomes" id="UP000694890">
    <property type="component" value="Linkage group LG8"/>
</dbReference>
<evidence type="ECO:0000256" key="2">
    <source>
        <dbReference type="SAM" id="SignalP"/>
    </source>
</evidence>
<feature type="compositionally biased region" description="Low complexity" evidence="1">
    <location>
        <begin position="33"/>
        <end position="43"/>
    </location>
</feature>